<feature type="compositionally biased region" description="Low complexity" evidence="1">
    <location>
        <begin position="38"/>
        <end position="48"/>
    </location>
</feature>
<dbReference type="Proteomes" id="UP000481861">
    <property type="component" value="Unassembled WGS sequence"/>
</dbReference>
<evidence type="ECO:0000256" key="1">
    <source>
        <dbReference type="SAM" id="MobiDB-lite"/>
    </source>
</evidence>
<dbReference type="EMBL" id="JAADJZ010000034">
    <property type="protein sequence ID" value="KAF2865354.1"/>
    <property type="molecule type" value="Genomic_DNA"/>
</dbReference>
<evidence type="ECO:0000313" key="3">
    <source>
        <dbReference type="Proteomes" id="UP000481861"/>
    </source>
</evidence>
<comment type="caution">
    <text evidence="2">The sequence shown here is derived from an EMBL/GenBank/DDBJ whole genome shotgun (WGS) entry which is preliminary data.</text>
</comment>
<organism evidence="2 3">
    <name type="scientific">Massariosphaeria phaeospora</name>
    <dbReference type="NCBI Taxonomy" id="100035"/>
    <lineage>
        <taxon>Eukaryota</taxon>
        <taxon>Fungi</taxon>
        <taxon>Dikarya</taxon>
        <taxon>Ascomycota</taxon>
        <taxon>Pezizomycotina</taxon>
        <taxon>Dothideomycetes</taxon>
        <taxon>Pleosporomycetidae</taxon>
        <taxon>Pleosporales</taxon>
        <taxon>Pleosporales incertae sedis</taxon>
        <taxon>Massariosphaeria</taxon>
    </lineage>
</organism>
<feature type="compositionally biased region" description="Low complexity" evidence="1">
    <location>
        <begin position="187"/>
        <end position="201"/>
    </location>
</feature>
<sequence length="201" mass="21812">MLSNRDACKLLAKQKPAWEKAYGELPTCPQLPEGGLVKSKPGPKSSKPAAKDFNPLGAGASWVNSDAPTAHREATKDKTSTLHKQGTDASNPVDVEDFNPTERPSQTSDEMTNLNPIHRRMLEARKKSSNQGDVCKKRKRTPPEDMLTLETEGLCIADNHSTPPGDTPLPEPEKSREGDNHSHVSIDSDSESWSTASASSD</sequence>
<proteinExistence type="predicted"/>
<reference evidence="2 3" key="1">
    <citation type="submission" date="2020-01" db="EMBL/GenBank/DDBJ databases">
        <authorList>
            <consortium name="DOE Joint Genome Institute"/>
            <person name="Haridas S."/>
            <person name="Albert R."/>
            <person name="Binder M."/>
            <person name="Bloem J."/>
            <person name="Labutti K."/>
            <person name="Salamov A."/>
            <person name="Andreopoulos B."/>
            <person name="Baker S.E."/>
            <person name="Barry K."/>
            <person name="Bills G."/>
            <person name="Bluhm B.H."/>
            <person name="Cannon C."/>
            <person name="Castanera R."/>
            <person name="Culley D.E."/>
            <person name="Daum C."/>
            <person name="Ezra D."/>
            <person name="Gonzalez J.B."/>
            <person name="Henrissat B."/>
            <person name="Kuo A."/>
            <person name="Liang C."/>
            <person name="Lipzen A."/>
            <person name="Lutzoni F."/>
            <person name="Magnuson J."/>
            <person name="Mondo S."/>
            <person name="Nolan M."/>
            <person name="Ohm R."/>
            <person name="Pangilinan J."/>
            <person name="Park H.-J.H."/>
            <person name="Ramirez L."/>
            <person name="Alfaro M."/>
            <person name="Sun H."/>
            <person name="Tritt A."/>
            <person name="Yoshinaga Y."/>
            <person name="Zwiers L.-H.L."/>
            <person name="Turgeon B.G."/>
            <person name="Goodwin S.B."/>
            <person name="Spatafora J.W."/>
            <person name="Crous P.W."/>
            <person name="Grigoriev I.V."/>
        </authorList>
    </citation>
    <scope>NUCLEOTIDE SEQUENCE [LARGE SCALE GENOMIC DNA]</scope>
    <source>
        <strain evidence="2 3">CBS 611.86</strain>
    </source>
</reference>
<feature type="compositionally biased region" description="Basic and acidic residues" evidence="1">
    <location>
        <begin position="171"/>
        <end position="186"/>
    </location>
</feature>
<evidence type="ECO:0000313" key="2">
    <source>
        <dbReference type="EMBL" id="KAF2865354.1"/>
    </source>
</evidence>
<accession>A0A7C8HYS3</accession>
<feature type="region of interest" description="Disordered" evidence="1">
    <location>
        <begin position="19"/>
        <end position="201"/>
    </location>
</feature>
<gene>
    <name evidence="2" type="ORF">BDV95DRAFT_257725</name>
</gene>
<keyword evidence="3" id="KW-1185">Reference proteome</keyword>
<feature type="compositionally biased region" description="Polar residues" evidence="1">
    <location>
        <begin position="102"/>
        <end position="115"/>
    </location>
</feature>
<dbReference type="AlphaFoldDB" id="A0A7C8HYS3"/>
<protein>
    <submittedName>
        <fullName evidence="2">Uncharacterized protein</fullName>
    </submittedName>
</protein>
<feature type="compositionally biased region" description="Basic and acidic residues" evidence="1">
    <location>
        <begin position="69"/>
        <end position="80"/>
    </location>
</feature>
<name>A0A7C8HYS3_9PLEO</name>